<dbReference type="AlphaFoldDB" id="A0A5S6QLX9"/>
<dbReference type="PANTHER" id="PTHR14633:SF3">
    <property type="entry name" value="LITTLE ELONGATION COMPLEX SUBUNIT 2"/>
    <property type="match status" value="1"/>
</dbReference>
<accession>A0A5S6QLX9</accession>
<evidence type="ECO:0000313" key="5">
    <source>
        <dbReference type="WBParaSite" id="TMUE_2000007877.1"/>
    </source>
</evidence>
<dbReference type="GO" id="GO:0045945">
    <property type="term" value="P:positive regulation of transcription by RNA polymerase III"/>
    <property type="evidence" value="ECO:0007669"/>
    <property type="project" value="TreeGrafter"/>
</dbReference>
<dbReference type="InterPro" id="IPR019535">
    <property type="entry name" value="ICE2_C"/>
</dbReference>
<dbReference type="Pfam" id="PF10505">
    <property type="entry name" value="NARG2_C"/>
    <property type="match status" value="1"/>
</dbReference>
<dbReference type="GO" id="GO:0008023">
    <property type="term" value="C:transcription elongation factor complex"/>
    <property type="evidence" value="ECO:0007669"/>
    <property type="project" value="InterPro"/>
</dbReference>
<dbReference type="STRING" id="70415.A0A5S6QLX9"/>
<evidence type="ECO:0000313" key="4">
    <source>
        <dbReference type="WBParaSite" id="TMUE_2000007867.1"/>
    </source>
</evidence>
<dbReference type="GO" id="GO:0042796">
    <property type="term" value="P:snRNA transcription by RNA polymerase III"/>
    <property type="evidence" value="ECO:0007669"/>
    <property type="project" value="TreeGrafter"/>
</dbReference>
<reference evidence="3" key="2">
    <citation type="submission" date="2014-03" db="EMBL/GenBank/DDBJ databases">
        <title>The whipworm genome and dual-species transcriptomics of an intimate host-pathogen interaction.</title>
        <authorList>
            <person name="Foth B.J."/>
            <person name="Tsai I.J."/>
            <person name="Reid A.J."/>
            <person name="Bancroft A.J."/>
            <person name="Nichol S."/>
            <person name="Tracey A."/>
            <person name="Holroyd N."/>
            <person name="Cotton J.A."/>
            <person name="Stanley E.J."/>
            <person name="Zarowiecki M."/>
            <person name="Liu J.Z."/>
            <person name="Huckvale T."/>
            <person name="Cooper P.J."/>
            <person name="Grencis R.K."/>
            <person name="Berriman M."/>
        </authorList>
    </citation>
    <scope>NUCLEOTIDE SEQUENCE [LARGE SCALE GENOMIC DNA]</scope>
    <source>
        <strain evidence="3">Edinburgh</strain>
    </source>
</reference>
<evidence type="ECO:0000256" key="1">
    <source>
        <dbReference type="SAM" id="MobiDB-lite"/>
    </source>
</evidence>
<feature type="region of interest" description="Disordered" evidence="1">
    <location>
        <begin position="55"/>
        <end position="121"/>
    </location>
</feature>
<feature type="compositionally biased region" description="Polar residues" evidence="1">
    <location>
        <begin position="95"/>
        <end position="104"/>
    </location>
</feature>
<reference evidence="3" key="1">
    <citation type="submission" date="2013-11" db="EMBL/GenBank/DDBJ databases">
        <authorList>
            <person name="Aslett M."/>
        </authorList>
    </citation>
    <scope>NUCLEOTIDE SEQUENCE [LARGE SCALE GENOMIC DNA]</scope>
    <source>
        <strain evidence="3">Edinburgh</strain>
    </source>
</reference>
<name>A0A5S6QLX9_TRIMR</name>
<protein>
    <submittedName>
        <fullName evidence="4 5">Little elongation complex subunit 2 C-terminal domain-containing protein</fullName>
    </submittedName>
</protein>
<keyword evidence="3" id="KW-1185">Reference proteome</keyword>
<evidence type="ECO:0000259" key="2">
    <source>
        <dbReference type="Pfam" id="PF10505"/>
    </source>
</evidence>
<dbReference type="GO" id="GO:0042795">
    <property type="term" value="P:snRNA transcription by RNA polymerase II"/>
    <property type="evidence" value="ECO:0007669"/>
    <property type="project" value="TreeGrafter"/>
</dbReference>
<evidence type="ECO:0000313" key="3">
    <source>
        <dbReference type="Proteomes" id="UP000046395"/>
    </source>
</evidence>
<dbReference type="PANTHER" id="PTHR14633">
    <property type="entry name" value="LITTLE ELONGATION COMPLEX SUBUNIT 2"/>
    <property type="match status" value="1"/>
</dbReference>
<feature type="compositionally biased region" description="Basic and acidic residues" evidence="1">
    <location>
        <begin position="81"/>
        <end position="93"/>
    </location>
</feature>
<dbReference type="WBParaSite" id="TMUE_2000007867.1">
    <property type="protein sequence ID" value="TMUE_2000007867.1"/>
    <property type="gene ID" value="WBGene00300045"/>
</dbReference>
<sequence>MDNCISYRWHFVKLKLVERLAVYGGKCRFHFELGFARSHLWALCGRSPGSIGVRLLPPDGAKPEPSNRADSTGASTAGAFGHEKAKQGDDVLKNSEATSGNAGSENPPKENAQAQRKKRRLGAADHLGKMMGDLAGYQNVSIGIKKSKPGLQSMEDATRYHQPEQPDRQRCYDLWTIKEFALLIRSNSDGFLKHRDATGIGRNFKVSLMPKIEFQPEHGGEVLRAEELRTYYWNLFLKRAKLHVIVRVHHLLEQALCVETISPTDLLSKDIYTSRHQWVSDGFSRLHWILSQLTKLDDGFYLLSRVPSVLNCFSLYSEATDLESPDVHLLEESRKRVYINVLNPECAWLRIDPSVILQWHIIRKHAPAAFDPRETSRGITPLVSLEGKMSGGGKFGKRKGKKGRACMARQVGNDNQFEQDVVAQVGMEDSMDAVSDE</sequence>
<dbReference type="Proteomes" id="UP000046395">
    <property type="component" value="Unassembled WGS sequence"/>
</dbReference>
<feature type="domain" description="Little elongation complex subunit 2 C-terminal" evidence="2">
    <location>
        <begin position="168"/>
        <end position="372"/>
    </location>
</feature>
<organism evidence="3 5">
    <name type="scientific">Trichuris muris</name>
    <name type="common">Mouse whipworm</name>
    <dbReference type="NCBI Taxonomy" id="70415"/>
    <lineage>
        <taxon>Eukaryota</taxon>
        <taxon>Metazoa</taxon>
        <taxon>Ecdysozoa</taxon>
        <taxon>Nematoda</taxon>
        <taxon>Enoplea</taxon>
        <taxon>Dorylaimia</taxon>
        <taxon>Trichinellida</taxon>
        <taxon>Trichuridae</taxon>
        <taxon>Trichuris</taxon>
    </lineage>
</organism>
<dbReference type="WBParaSite" id="TMUE_2000007877.1">
    <property type="protein sequence ID" value="TMUE_2000007877.1"/>
    <property type="gene ID" value="WBGene00291972"/>
</dbReference>
<reference evidence="4 5" key="3">
    <citation type="submission" date="2019-12" db="UniProtKB">
        <authorList>
            <consortium name="WormBaseParasite"/>
        </authorList>
    </citation>
    <scope>IDENTIFICATION</scope>
</reference>
<proteinExistence type="predicted"/>